<name>A0ACD3A0E1_9AGAR</name>
<keyword evidence="2" id="KW-1185">Reference proteome</keyword>
<feature type="non-terminal residue" evidence="1">
    <location>
        <position position="1"/>
    </location>
</feature>
<reference evidence="1 2" key="1">
    <citation type="journal article" date="2019" name="Nat. Ecol. Evol.">
        <title>Megaphylogeny resolves global patterns of mushroom evolution.</title>
        <authorList>
            <person name="Varga T."/>
            <person name="Krizsan K."/>
            <person name="Foldi C."/>
            <person name="Dima B."/>
            <person name="Sanchez-Garcia M."/>
            <person name="Sanchez-Ramirez S."/>
            <person name="Szollosi G.J."/>
            <person name="Szarkandi J.G."/>
            <person name="Papp V."/>
            <person name="Albert L."/>
            <person name="Andreopoulos W."/>
            <person name="Angelini C."/>
            <person name="Antonin V."/>
            <person name="Barry K.W."/>
            <person name="Bougher N.L."/>
            <person name="Buchanan P."/>
            <person name="Buyck B."/>
            <person name="Bense V."/>
            <person name="Catcheside P."/>
            <person name="Chovatia M."/>
            <person name="Cooper J."/>
            <person name="Damon W."/>
            <person name="Desjardin D."/>
            <person name="Finy P."/>
            <person name="Geml J."/>
            <person name="Haridas S."/>
            <person name="Hughes K."/>
            <person name="Justo A."/>
            <person name="Karasinski D."/>
            <person name="Kautmanova I."/>
            <person name="Kiss B."/>
            <person name="Kocsube S."/>
            <person name="Kotiranta H."/>
            <person name="LaButti K.M."/>
            <person name="Lechner B.E."/>
            <person name="Liimatainen K."/>
            <person name="Lipzen A."/>
            <person name="Lukacs Z."/>
            <person name="Mihaltcheva S."/>
            <person name="Morgado L.N."/>
            <person name="Niskanen T."/>
            <person name="Noordeloos M.E."/>
            <person name="Ohm R.A."/>
            <person name="Ortiz-Santana B."/>
            <person name="Ovrebo C."/>
            <person name="Racz N."/>
            <person name="Riley R."/>
            <person name="Savchenko A."/>
            <person name="Shiryaev A."/>
            <person name="Soop K."/>
            <person name="Spirin V."/>
            <person name="Szebenyi C."/>
            <person name="Tomsovsky M."/>
            <person name="Tulloss R.E."/>
            <person name="Uehling J."/>
            <person name="Grigoriev I.V."/>
            <person name="Vagvolgyi C."/>
            <person name="Papp T."/>
            <person name="Martin F.M."/>
            <person name="Miettinen O."/>
            <person name="Hibbett D.S."/>
            <person name="Nagy L.G."/>
        </authorList>
    </citation>
    <scope>NUCLEOTIDE SEQUENCE [LARGE SCALE GENOMIC DNA]</scope>
    <source>
        <strain evidence="1 2">NL-1719</strain>
    </source>
</reference>
<sequence length="104" mass="11916">LKDATSYFSHVLTDLSMVIPAMDIMDTEFTDTICNPKLDPSICAAIWIGKRTLNCYYSMTDASSVFRIAIILHPHHQLQYFKNSSWEPAWVAEAECLHQENLHI</sequence>
<dbReference type="Proteomes" id="UP000308600">
    <property type="component" value="Unassembled WGS sequence"/>
</dbReference>
<accession>A0ACD3A0E1</accession>
<proteinExistence type="predicted"/>
<gene>
    <name evidence="1" type="ORF">BDN72DRAFT_949799</name>
</gene>
<protein>
    <submittedName>
        <fullName evidence="1">Uncharacterized protein</fullName>
    </submittedName>
</protein>
<evidence type="ECO:0000313" key="1">
    <source>
        <dbReference type="EMBL" id="TFK58789.1"/>
    </source>
</evidence>
<dbReference type="EMBL" id="ML209193">
    <property type="protein sequence ID" value="TFK58789.1"/>
    <property type="molecule type" value="Genomic_DNA"/>
</dbReference>
<evidence type="ECO:0000313" key="2">
    <source>
        <dbReference type="Proteomes" id="UP000308600"/>
    </source>
</evidence>
<organism evidence="1 2">
    <name type="scientific">Pluteus cervinus</name>
    <dbReference type="NCBI Taxonomy" id="181527"/>
    <lineage>
        <taxon>Eukaryota</taxon>
        <taxon>Fungi</taxon>
        <taxon>Dikarya</taxon>
        <taxon>Basidiomycota</taxon>
        <taxon>Agaricomycotina</taxon>
        <taxon>Agaricomycetes</taxon>
        <taxon>Agaricomycetidae</taxon>
        <taxon>Agaricales</taxon>
        <taxon>Pluteineae</taxon>
        <taxon>Pluteaceae</taxon>
        <taxon>Pluteus</taxon>
    </lineage>
</organism>